<dbReference type="GO" id="GO:0019290">
    <property type="term" value="P:siderophore biosynthetic process"/>
    <property type="evidence" value="ECO:0007669"/>
    <property type="project" value="InterPro"/>
</dbReference>
<dbReference type="CDD" id="cd19535">
    <property type="entry name" value="Cyc_NRPS"/>
    <property type="match status" value="1"/>
</dbReference>
<dbReference type="UniPathway" id="UPA00011"/>
<dbReference type="InterPro" id="IPR000873">
    <property type="entry name" value="AMP-dep_synth/lig_dom"/>
</dbReference>
<evidence type="ECO:0000256" key="12">
    <source>
        <dbReference type="SAM" id="MobiDB-lite"/>
    </source>
</evidence>
<dbReference type="SUPFAM" id="SSF52777">
    <property type="entry name" value="CoA-dependent acyltransferases"/>
    <property type="match status" value="2"/>
</dbReference>
<dbReference type="Pfam" id="PF00501">
    <property type="entry name" value="AMP-binding"/>
    <property type="match status" value="1"/>
</dbReference>
<dbReference type="FunFam" id="3.30.559.30:FF:000006">
    <property type="entry name" value="Yersiniabactin polyketide/non-ribosomal peptide synthetase"/>
    <property type="match status" value="1"/>
</dbReference>
<feature type="domain" description="Carrier" evidence="13">
    <location>
        <begin position="5"/>
        <end position="81"/>
    </location>
</feature>
<dbReference type="EMBL" id="BAEE01000004">
    <property type="protein sequence ID" value="GAB08196.1"/>
    <property type="molecule type" value="Genomic_DNA"/>
</dbReference>
<dbReference type="InterPro" id="IPR020845">
    <property type="entry name" value="AMP-binding_CS"/>
</dbReference>
<feature type="region of interest" description="Disordered" evidence="12">
    <location>
        <begin position="1186"/>
        <end position="1209"/>
    </location>
</feature>
<dbReference type="NCBIfam" id="TIGR01733">
    <property type="entry name" value="AA-adenyl-dom"/>
    <property type="match status" value="1"/>
</dbReference>
<feature type="domain" description="Carrier" evidence="13">
    <location>
        <begin position="1074"/>
        <end position="1159"/>
    </location>
</feature>
<dbReference type="RefSeq" id="WP_007320276.1">
    <property type="nucleotide sequence ID" value="NZ_BAEE01000004.1"/>
</dbReference>
<dbReference type="GO" id="GO:0005737">
    <property type="term" value="C:cytoplasm"/>
    <property type="evidence" value="ECO:0007669"/>
    <property type="project" value="TreeGrafter"/>
</dbReference>
<comment type="cofactor">
    <cofactor evidence="1">
        <name>pantetheine 4'-phosphate</name>
        <dbReference type="ChEBI" id="CHEBI:47942"/>
    </cofactor>
</comment>
<dbReference type="GO" id="GO:0000036">
    <property type="term" value="F:acyl carrier activity"/>
    <property type="evidence" value="ECO:0007669"/>
    <property type="project" value="TreeGrafter"/>
</dbReference>
<evidence type="ECO:0000256" key="4">
    <source>
        <dbReference type="ARBA" id="ARBA00007380"/>
    </source>
</evidence>
<dbReference type="Gene3D" id="3.30.300.30">
    <property type="match status" value="1"/>
</dbReference>
<dbReference type="GO" id="GO:0016874">
    <property type="term" value="F:ligase activity"/>
    <property type="evidence" value="ECO:0007669"/>
    <property type="project" value="UniProtKB-KW"/>
</dbReference>
<dbReference type="Pfam" id="PF00550">
    <property type="entry name" value="PP-binding"/>
    <property type="match status" value="2"/>
</dbReference>
<evidence type="ECO:0000313" key="15">
    <source>
        <dbReference type="Proteomes" id="UP000035088"/>
    </source>
</evidence>
<evidence type="ECO:0000256" key="10">
    <source>
        <dbReference type="ARBA" id="ARBA00031122"/>
    </source>
</evidence>
<comment type="caution">
    <text evidence="14">The sequence shown here is derived from an EMBL/GenBank/DDBJ whole genome shotgun (WGS) entry which is preliminary data.</text>
</comment>
<evidence type="ECO:0000256" key="8">
    <source>
        <dbReference type="ARBA" id="ARBA00022553"/>
    </source>
</evidence>
<evidence type="ECO:0000256" key="7">
    <source>
        <dbReference type="ARBA" id="ARBA00022450"/>
    </source>
</evidence>
<proteinExistence type="inferred from homology"/>
<dbReference type="GO" id="GO:0016746">
    <property type="term" value="F:acyltransferase activity"/>
    <property type="evidence" value="ECO:0007669"/>
    <property type="project" value="InterPro"/>
</dbReference>
<dbReference type="GO" id="GO:0043041">
    <property type="term" value="P:amino acid activation for nonribosomal peptide biosynthetic process"/>
    <property type="evidence" value="ECO:0007669"/>
    <property type="project" value="TreeGrafter"/>
</dbReference>
<accession>G7GX71</accession>
<name>G7GX71_9ACTN</name>
<evidence type="ECO:0000256" key="6">
    <source>
        <dbReference type="ARBA" id="ARBA00020586"/>
    </source>
</evidence>
<dbReference type="Pfam" id="PF13193">
    <property type="entry name" value="AMP-binding_C"/>
    <property type="match status" value="1"/>
</dbReference>
<evidence type="ECO:0000259" key="13">
    <source>
        <dbReference type="PROSITE" id="PS50075"/>
    </source>
</evidence>
<dbReference type="InterPro" id="IPR009081">
    <property type="entry name" value="PP-bd_ACP"/>
</dbReference>
<evidence type="ECO:0000256" key="1">
    <source>
        <dbReference type="ARBA" id="ARBA00001957"/>
    </source>
</evidence>
<dbReference type="InterPro" id="IPR010071">
    <property type="entry name" value="AA_adenyl_dom"/>
</dbReference>
<dbReference type="SUPFAM" id="SSF55729">
    <property type="entry name" value="Acyl-CoA N-acyltransferases (Nat)"/>
    <property type="match status" value="1"/>
</dbReference>
<dbReference type="InterPro" id="IPR016181">
    <property type="entry name" value="Acyl_CoA_acyltransferase"/>
</dbReference>
<dbReference type="Gene3D" id="3.40.630.30">
    <property type="match status" value="1"/>
</dbReference>
<dbReference type="Gene3D" id="3.30.559.10">
    <property type="entry name" value="Chloramphenicol acetyltransferase-like domain"/>
    <property type="match status" value="1"/>
</dbReference>
<comment type="similarity">
    <text evidence="4">Belongs to the ATP-dependent AMP-binding enzyme family. MbtB subfamily.</text>
</comment>
<dbReference type="OrthoDB" id="2472181at2"/>
<evidence type="ECO:0000256" key="2">
    <source>
        <dbReference type="ARBA" id="ARBA00003818"/>
    </source>
</evidence>
<dbReference type="InterPro" id="IPR019432">
    <property type="entry name" value="Acyltransferase_MbtK/IucB-like"/>
</dbReference>
<evidence type="ECO:0000256" key="5">
    <source>
        <dbReference type="ARBA" id="ARBA00016743"/>
    </source>
</evidence>
<dbReference type="Gene3D" id="3.40.50.12780">
    <property type="entry name" value="N-terminal domain of ligase-like"/>
    <property type="match status" value="1"/>
</dbReference>
<comment type="function">
    <text evidence="2">Acyltransferase required for the direct transfer of medium- to long-chain fatty acyl moieties from a carrier protein (MbtL) on to the epsilon-amino group of lysine residue in the mycobactin core.</text>
</comment>
<dbReference type="Gene3D" id="3.30.559.30">
    <property type="entry name" value="Nonribosomal peptide synthetase, condensation domain"/>
    <property type="match status" value="1"/>
</dbReference>
<dbReference type="FunFam" id="3.30.559.10:FF:000023">
    <property type="entry name" value="Non-ribosomal peptide synthetase"/>
    <property type="match status" value="1"/>
</dbReference>
<sequence length="1402" mass="150226">MSVASSEVSTDLDVRAEVAAVLGVDADSLAAESDLVMHGLDSLRMMRLAGQWRKRGYDVDFARLAEQPRLDAWAALLGSDVPADRAQIPADRAQIPADRAQIPADRAQIPADRAQIPTDRAQDLAEPFPLAPMQHAYWVGRSDSHALGGVAAHLYIEFDGDVPTDGEAAERFAAAVEALAQRHPMLRARVHSDGTQSIGELHPQACTVHDLRTATIEEVDADLARRRADGTHRMLPVDEGGMFAAELTLLPGGRSRVHLDVDMLAADAMSYRVLIDDLARLYIGEELPPLLSTYRELSAARTARPAREADIAWWRSRIADLPGAPELPTADSTAGAETVRLHHRVDADAWTRLEAHARSRGVTPAAAVAAAFAEAVGTHSASSRFLLTVPMFDRDSADPRGEHPDLEHVVGDFTSSILVAVDLSRPATLAERAAQLRQEMHDAAAHGSFGGLDVLRELSRHHGEPVVSPVVFTSALGLGELFSPVVTEQFGSPSWIVSQGPQVLLDAQVTEVSGGLLLNWDVRVSELPRGVAEAMFAYYVRVLDQLVAGDWDVPAPDPVDEETRAQRLAVEQPLPDTDVFDGTLHGHFLASVPSRPDAPAVITDDRTWTHAELADEARRVAGALVEAGVGRGDTVIVNLPKGGGQVVAALGVLIAGGAYVPIAPTQPAARRERIITVAEPAAVLTDRPAEWADAAARVLDLADAVTHAPADPVAVTGDDLAYVLFTSGSTGLPKGVELPHRAAVATLTDLVARLKLGPQDRSLMVSSLEFDLSVFDVFGLLAVGGAVVVPGDDATTKVDDWVRLLGEHRVTVLNCVPSILGMILDLAPLAPSVREIIMGGDKVDVSLLQRVGEQSPHCRAAGLGGTTETAIHSTYCAASDLPEGASFVPYGVPLAGVRCRVVDERGRDRPDFVPGELWIGGAGVAAGYRSDPERTADRFVTHEGHRWYRTGDVLRYLPGGFLDFLGRADHLVKVRGYRIELGEVEAALLRQPAVSGAVAWSDGRDLRAAVALDASHDEVSGDDLRTALAVDLPEHMIPRSIAVLPELPLTGNGKYDRKKVLDLAAPDEALGATAPRTPVEEVLVDVLAEVLTARAPGGPDSENAIGVHDDFLALGGDSVLATRFVAQVREWLAVPQLSVADVFTRRTVAGLAERIVELDADVDLAAADYLEVMALSDEEVAAELAEWAPQPRPVGTSTPPSGHPAGDDASLADRLSAETMDPQNHAAIIREWLNHPKSKYWEMLTASEEEVAKMIRDADTGSPYGMRLGYLDGKPQFLFELYDPTISELADPATGYVHADGDIGMHLLVAPTEQRIAGFTAEVMLHIMRTAFFDAGAARVVVEPDVRNTHVQRLNAVVGFTVAGDYPVGNKTARLSYCTRDDFIRLTDSGRRLADLDDETEG</sequence>
<keyword evidence="15" id="KW-1185">Reference proteome</keyword>
<dbReference type="InterPro" id="IPR025110">
    <property type="entry name" value="AMP-bd_C"/>
</dbReference>
<dbReference type="InterPro" id="IPR001242">
    <property type="entry name" value="Condensation_dom"/>
</dbReference>
<protein>
    <recommendedName>
        <fullName evidence="6">Lysine N-acyltransferase MbtK</fullName>
    </recommendedName>
    <alternativeName>
        <fullName evidence="10">Mycobactin synthase protein K</fullName>
    </alternativeName>
    <alternativeName>
        <fullName evidence="11">Mycobactin synthetase protein B</fullName>
    </alternativeName>
    <alternativeName>
        <fullName evidence="5">Phenyloxazoline synthase MbtB</fullName>
    </alternativeName>
</protein>
<dbReference type="SUPFAM" id="SSF47336">
    <property type="entry name" value="ACP-like"/>
    <property type="match status" value="2"/>
</dbReference>
<dbReference type="InterPro" id="IPR045851">
    <property type="entry name" value="AMP-bd_C_sf"/>
</dbReference>
<dbReference type="InterPro" id="IPR023213">
    <property type="entry name" value="CAT-like_dom_sf"/>
</dbReference>
<evidence type="ECO:0000256" key="11">
    <source>
        <dbReference type="ARBA" id="ARBA00033440"/>
    </source>
</evidence>
<dbReference type="STRING" id="1073574.GOARA_004_00360"/>
<dbReference type="InterPro" id="IPR042099">
    <property type="entry name" value="ANL_N_sf"/>
</dbReference>
<keyword evidence="9" id="KW-0436">Ligase</keyword>
<dbReference type="Pfam" id="PF13523">
    <property type="entry name" value="Acetyltransf_8"/>
    <property type="match status" value="1"/>
</dbReference>
<evidence type="ECO:0000313" key="14">
    <source>
        <dbReference type="EMBL" id="GAB08196.1"/>
    </source>
</evidence>
<dbReference type="PANTHER" id="PTHR45527:SF10">
    <property type="entry name" value="PYOCHELIN SYNTHASE PCHF"/>
    <property type="match status" value="1"/>
</dbReference>
<dbReference type="SMART" id="SM01006">
    <property type="entry name" value="AlcB"/>
    <property type="match status" value="1"/>
</dbReference>
<dbReference type="Pfam" id="PF00668">
    <property type="entry name" value="Condensation"/>
    <property type="match status" value="1"/>
</dbReference>
<reference evidence="14 15" key="1">
    <citation type="submission" date="2011-11" db="EMBL/GenBank/DDBJ databases">
        <title>Whole genome shotgun sequence of Gordonia araii NBRC 100433.</title>
        <authorList>
            <person name="Yoshida Y."/>
            <person name="Hosoyama A."/>
            <person name="Tsuchikane K."/>
            <person name="Katsumata H."/>
            <person name="Yamazaki S."/>
            <person name="Fujita N."/>
        </authorList>
    </citation>
    <scope>NUCLEOTIDE SEQUENCE [LARGE SCALE GENOMIC DNA]</scope>
    <source>
        <strain evidence="14 15">NBRC 100433</strain>
    </source>
</reference>
<keyword evidence="8" id="KW-0597">Phosphoprotein</keyword>
<dbReference type="PROSITE" id="PS50075">
    <property type="entry name" value="CARRIER"/>
    <property type="match status" value="2"/>
</dbReference>
<dbReference type="InterPro" id="IPR057737">
    <property type="entry name" value="Condensation_MtbB-like"/>
</dbReference>
<dbReference type="InterPro" id="IPR036736">
    <property type="entry name" value="ACP-like_sf"/>
</dbReference>
<evidence type="ECO:0000256" key="3">
    <source>
        <dbReference type="ARBA" id="ARBA00005102"/>
    </source>
</evidence>
<dbReference type="PANTHER" id="PTHR45527">
    <property type="entry name" value="NONRIBOSOMAL PEPTIDE SYNTHETASE"/>
    <property type="match status" value="1"/>
</dbReference>
<dbReference type="GO" id="GO:0031177">
    <property type="term" value="F:phosphopantetheine binding"/>
    <property type="evidence" value="ECO:0007669"/>
    <property type="project" value="TreeGrafter"/>
</dbReference>
<keyword evidence="7" id="KW-0596">Phosphopantetheine</keyword>
<evidence type="ECO:0000256" key="9">
    <source>
        <dbReference type="ARBA" id="ARBA00022598"/>
    </source>
</evidence>
<dbReference type="Proteomes" id="UP000035088">
    <property type="component" value="Unassembled WGS sequence"/>
</dbReference>
<comment type="pathway">
    <text evidence="3">Siderophore biosynthesis; mycobactin biosynthesis.</text>
</comment>
<dbReference type="Gene3D" id="1.10.1200.10">
    <property type="entry name" value="ACP-like"/>
    <property type="match status" value="2"/>
</dbReference>
<dbReference type="SUPFAM" id="SSF56801">
    <property type="entry name" value="Acetyl-CoA synthetase-like"/>
    <property type="match status" value="1"/>
</dbReference>
<gene>
    <name evidence="14" type="ORF">GOARA_004_00360</name>
</gene>
<dbReference type="PROSITE" id="PS00455">
    <property type="entry name" value="AMP_BINDING"/>
    <property type="match status" value="1"/>
</dbReference>
<organism evidence="14 15">
    <name type="scientific">Gordonia araii NBRC 100433</name>
    <dbReference type="NCBI Taxonomy" id="1073574"/>
    <lineage>
        <taxon>Bacteria</taxon>
        <taxon>Bacillati</taxon>
        <taxon>Actinomycetota</taxon>
        <taxon>Actinomycetes</taxon>
        <taxon>Mycobacteriales</taxon>
        <taxon>Gordoniaceae</taxon>
        <taxon>Gordonia</taxon>
    </lineage>
</organism>